<protein>
    <submittedName>
        <fullName evidence="2">Uncharacterized protein</fullName>
    </submittedName>
</protein>
<dbReference type="OrthoDB" id="9967158at2"/>
<name>A0A562UN18_9SPHN</name>
<accession>A0A562UN18</accession>
<comment type="caution">
    <text evidence="2">The sequence shown here is derived from an EMBL/GenBank/DDBJ whole genome shotgun (WGS) entry which is preliminary data.</text>
</comment>
<feature type="chain" id="PRO_5022186293" evidence="1">
    <location>
        <begin position="20"/>
        <end position="162"/>
    </location>
</feature>
<dbReference type="EMBL" id="VLLK01000002">
    <property type="protein sequence ID" value="TWJ07012.1"/>
    <property type="molecule type" value="Genomic_DNA"/>
</dbReference>
<dbReference type="RefSeq" id="WP_067598684.1">
    <property type="nucleotide sequence ID" value="NZ_CP015963.1"/>
</dbReference>
<evidence type="ECO:0000313" key="2">
    <source>
        <dbReference type="EMBL" id="TWJ07012.1"/>
    </source>
</evidence>
<reference evidence="2 3" key="1">
    <citation type="submission" date="2019-07" db="EMBL/GenBank/DDBJ databases">
        <title>Genomic Encyclopedia of Archaeal and Bacterial Type Strains, Phase II (KMG-II): from individual species to whole genera.</title>
        <authorList>
            <person name="Goeker M."/>
        </authorList>
    </citation>
    <scope>NUCLEOTIDE SEQUENCE [LARGE SCALE GENOMIC DNA]</scope>
    <source>
        <strain evidence="2 3">ATCC BAA-2084</strain>
    </source>
</reference>
<feature type="signal peptide" evidence="1">
    <location>
        <begin position="1"/>
        <end position="19"/>
    </location>
</feature>
<organism evidence="2 3">
    <name type="scientific">Altererythrobacter ishigakiensis</name>
    <dbReference type="NCBI Taxonomy" id="476157"/>
    <lineage>
        <taxon>Bacteria</taxon>
        <taxon>Pseudomonadati</taxon>
        <taxon>Pseudomonadota</taxon>
        <taxon>Alphaproteobacteria</taxon>
        <taxon>Sphingomonadales</taxon>
        <taxon>Erythrobacteraceae</taxon>
        <taxon>Altererythrobacter</taxon>
    </lineage>
</organism>
<keyword evidence="3" id="KW-1185">Reference proteome</keyword>
<proteinExistence type="predicted"/>
<keyword evidence="1" id="KW-0732">Signal</keyword>
<sequence>MKPLVGAFLIFTIASPAYADWEGIDWGMTDAQVEAADTEVQVYRLEEVKRKRVRPVTSTLGGKWTRDGQDYQLYFYFGTEGKLQFIDVEPVGVDCAGMNDLLADQFGDFEEEIDKLGPATRTVRHWSLKRTVELNSLVLHFPGDNSWSCNAVIRNPAPWLAR</sequence>
<dbReference type="STRING" id="476157.GCA_001663155_01233"/>
<gene>
    <name evidence="2" type="ORF">JN10_2558</name>
</gene>
<evidence type="ECO:0000313" key="3">
    <source>
        <dbReference type="Proteomes" id="UP000320547"/>
    </source>
</evidence>
<evidence type="ECO:0000256" key="1">
    <source>
        <dbReference type="SAM" id="SignalP"/>
    </source>
</evidence>
<dbReference type="AlphaFoldDB" id="A0A562UN18"/>
<dbReference type="Proteomes" id="UP000320547">
    <property type="component" value="Unassembled WGS sequence"/>
</dbReference>